<name>A0A1I7XI90_HETBA</name>
<accession>A0A1I7XI90</accession>
<dbReference type="Pfam" id="PF25403">
    <property type="entry name" value="zf-C2H2_ZFAND2"/>
    <property type="match status" value="1"/>
</dbReference>
<proteinExistence type="predicted"/>
<dbReference type="Proteomes" id="UP000095283">
    <property type="component" value="Unplaced"/>
</dbReference>
<protein>
    <submittedName>
        <fullName evidence="3">TRASH domain-containing protein</fullName>
    </submittedName>
</protein>
<feature type="domain" description="ZFAND2A/B-like C2H2 zinc finger" evidence="1">
    <location>
        <begin position="2"/>
        <end position="40"/>
    </location>
</feature>
<organism evidence="2 3">
    <name type="scientific">Heterorhabditis bacteriophora</name>
    <name type="common">Entomopathogenic nematode worm</name>
    <dbReference type="NCBI Taxonomy" id="37862"/>
    <lineage>
        <taxon>Eukaryota</taxon>
        <taxon>Metazoa</taxon>
        <taxon>Ecdysozoa</taxon>
        <taxon>Nematoda</taxon>
        <taxon>Chromadorea</taxon>
        <taxon>Rhabditida</taxon>
        <taxon>Rhabditina</taxon>
        <taxon>Rhabditomorpha</taxon>
        <taxon>Strongyloidea</taxon>
        <taxon>Heterorhabditidae</taxon>
        <taxon>Heterorhabditis</taxon>
    </lineage>
</organism>
<dbReference type="InterPro" id="IPR057357">
    <property type="entry name" value="Znf-C2H2_ZFAND2A/B"/>
</dbReference>
<dbReference type="AlphaFoldDB" id="A0A1I7XI90"/>
<evidence type="ECO:0000313" key="2">
    <source>
        <dbReference type="Proteomes" id="UP000095283"/>
    </source>
</evidence>
<reference evidence="3" key="1">
    <citation type="submission" date="2016-11" db="UniProtKB">
        <authorList>
            <consortium name="WormBaseParasite"/>
        </authorList>
    </citation>
    <scope>IDENTIFICATION</scope>
</reference>
<keyword evidence="2" id="KW-1185">Reference proteome</keyword>
<evidence type="ECO:0000259" key="1">
    <source>
        <dbReference type="Pfam" id="PF25403"/>
    </source>
</evidence>
<sequence length="114" mass="12781">MQVPVCPMCDQPVPTPKGVSSDFQVNEHIMNNCTIAKKKKVFSNRCSQKGCKKRKVAAVARNQGRQNCASQVRSTILEDEAMAHALAASLNNTHINPEEIDRRLAEQLQQEEYQ</sequence>
<dbReference type="WBParaSite" id="Hba_17225">
    <property type="protein sequence ID" value="Hba_17225"/>
    <property type="gene ID" value="Hba_17225"/>
</dbReference>
<evidence type="ECO:0000313" key="3">
    <source>
        <dbReference type="WBParaSite" id="Hba_17225"/>
    </source>
</evidence>